<dbReference type="InterPro" id="IPR000683">
    <property type="entry name" value="Gfo/Idh/MocA-like_OxRdtase_N"/>
</dbReference>
<dbReference type="Proteomes" id="UP001404956">
    <property type="component" value="Unassembled WGS sequence"/>
</dbReference>
<organism evidence="3 4">
    <name type="scientific">Deinococcus aluminii</name>
    <dbReference type="NCBI Taxonomy" id="1656885"/>
    <lineage>
        <taxon>Bacteria</taxon>
        <taxon>Thermotogati</taxon>
        <taxon>Deinococcota</taxon>
        <taxon>Deinococci</taxon>
        <taxon>Deinococcales</taxon>
        <taxon>Deinococcaceae</taxon>
        <taxon>Deinococcus</taxon>
    </lineage>
</organism>
<dbReference type="Pfam" id="PF01408">
    <property type="entry name" value="GFO_IDH_MocA"/>
    <property type="match status" value="1"/>
</dbReference>
<dbReference type="Gene3D" id="3.40.50.720">
    <property type="entry name" value="NAD(P)-binding Rossmann-like Domain"/>
    <property type="match status" value="1"/>
</dbReference>
<dbReference type="PANTHER" id="PTHR43377:SF2">
    <property type="entry name" value="BINDING ROSSMANN FOLD OXIDOREDUCTASE, PUTATIVE (AFU_ORTHOLOGUE AFUA_4G00560)-RELATED"/>
    <property type="match status" value="1"/>
</dbReference>
<protein>
    <submittedName>
        <fullName evidence="3">Oxidoreductase YteT</fullName>
    </submittedName>
</protein>
<comment type="caution">
    <text evidence="3">The sequence shown here is derived from an EMBL/GenBank/DDBJ whole genome shotgun (WGS) entry which is preliminary data.</text>
</comment>
<dbReference type="RefSeq" id="WP_345451742.1">
    <property type="nucleotide sequence ID" value="NZ_BAABRV010000002.1"/>
</dbReference>
<feature type="domain" description="GFO/IDH/MocA-like oxidoreductase" evidence="2">
    <location>
        <begin position="152"/>
        <end position="340"/>
    </location>
</feature>
<dbReference type="PANTHER" id="PTHR43377">
    <property type="entry name" value="BILIVERDIN REDUCTASE A"/>
    <property type="match status" value="1"/>
</dbReference>
<sequence length="420" mass="44740">MDGGPTGTADRGGLGGGAALTPTVAVLGCGNRGADVYARHLSAQGARVTHLVDPRPARLAEVAARHGLPPEACFLDWKAFFALGRVADAVVIATPDDAHVGPCLRALESGYDVLLEKPVCLSEPELDRLLAAEAASTGRVTVCHVLRATAFFRAVRGVLDSGRLGRLIGIQHAENVAFWHYAHSYVRGNWAQSPPAAPFVLAKSCHDLDLLRWFADAPPVRVSSEGRLNHFRPEEAPPGASDRCVTCPVVDCPYDARRIYGTRDPDRWPVTVLTAGGVSLAEALAAGPYGRCVYGAGNDVVDHQAVTITFASGATAQLTVSAFTHNNTRTLKLLGTHGELRGQMEHGEIELHDFRTGEVERLLVDASGNHGGGDEALVAAWLAFLRGEADVPTPLAESLDSHRLAFAAERARLRGTVEWV</sequence>
<dbReference type="InterPro" id="IPR055170">
    <property type="entry name" value="GFO_IDH_MocA-like_dom"/>
</dbReference>
<dbReference type="Pfam" id="PF22725">
    <property type="entry name" value="GFO_IDH_MocA_C3"/>
    <property type="match status" value="1"/>
</dbReference>
<accession>A0ABP9XAY7</accession>
<feature type="domain" description="Gfo/Idh/MocA-like oxidoreductase N-terminal" evidence="1">
    <location>
        <begin position="24"/>
        <end position="142"/>
    </location>
</feature>
<gene>
    <name evidence="3" type="primary">yteT</name>
    <name evidence="3" type="ORF">Dalu01_00924</name>
</gene>
<dbReference type="InterPro" id="IPR036291">
    <property type="entry name" value="NAD(P)-bd_dom_sf"/>
</dbReference>
<evidence type="ECO:0000313" key="3">
    <source>
        <dbReference type="EMBL" id="GAA5532535.1"/>
    </source>
</evidence>
<evidence type="ECO:0000313" key="4">
    <source>
        <dbReference type="Proteomes" id="UP001404956"/>
    </source>
</evidence>
<name>A0ABP9XAY7_9DEIO</name>
<proteinExistence type="predicted"/>
<evidence type="ECO:0000259" key="2">
    <source>
        <dbReference type="Pfam" id="PF22725"/>
    </source>
</evidence>
<dbReference type="SUPFAM" id="SSF51735">
    <property type="entry name" value="NAD(P)-binding Rossmann-fold domains"/>
    <property type="match status" value="1"/>
</dbReference>
<dbReference type="EMBL" id="BAABRV010000002">
    <property type="protein sequence ID" value="GAA5532535.1"/>
    <property type="molecule type" value="Genomic_DNA"/>
</dbReference>
<evidence type="ECO:0000259" key="1">
    <source>
        <dbReference type="Pfam" id="PF01408"/>
    </source>
</evidence>
<dbReference type="SUPFAM" id="SSF55347">
    <property type="entry name" value="Glyceraldehyde-3-phosphate dehydrogenase-like, C-terminal domain"/>
    <property type="match status" value="1"/>
</dbReference>
<keyword evidence="4" id="KW-1185">Reference proteome</keyword>
<reference evidence="3 4" key="1">
    <citation type="submission" date="2024-02" db="EMBL/GenBank/DDBJ databases">
        <title>Deinococcus aluminii NBRC 112889.</title>
        <authorList>
            <person name="Ichikawa N."/>
            <person name="Katano-Makiyama Y."/>
            <person name="Hidaka K."/>
        </authorList>
    </citation>
    <scope>NUCLEOTIDE SEQUENCE [LARGE SCALE GENOMIC DNA]</scope>
    <source>
        <strain evidence="3 4">NBRC 112889</strain>
    </source>
</reference>
<dbReference type="Gene3D" id="3.30.360.10">
    <property type="entry name" value="Dihydrodipicolinate Reductase, domain 2"/>
    <property type="match status" value="1"/>
</dbReference>
<dbReference type="InterPro" id="IPR051450">
    <property type="entry name" value="Gfo/Idh/MocA_Oxidoreductases"/>
</dbReference>